<dbReference type="GO" id="GO:0008967">
    <property type="term" value="F:phosphoglycolate phosphatase activity"/>
    <property type="evidence" value="ECO:0007669"/>
    <property type="project" value="TreeGrafter"/>
</dbReference>
<sequence length="226" mass="24185">MTRPLRLIVFDVDGTLVDSQADIIAAMSYAFGAVGMPVPPQNDILAIVGLSLDVAMARLAPDRDAVTRAEMVAAYKNAYADLRAQSDVADSSPFYPHARATLDRLSETPENILGVATGKSRRGLDALLSGHGLSGFFTTEQVADHHPSKPHPSMLQAAMQETGTTPENAVMIGDTAFDMQMARAAGMRAIGVSWGYHPPEAMGEADHLVHDFRDLPGVLDNLWGSD</sequence>
<dbReference type="EMBL" id="VENJ01000005">
    <property type="protein sequence ID" value="MTJ03963.1"/>
    <property type="molecule type" value="Genomic_DNA"/>
</dbReference>
<dbReference type="NCBIfam" id="TIGR01549">
    <property type="entry name" value="HAD-SF-IA-v1"/>
    <property type="match status" value="1"/>
</dbReference>
<name>A0A7C9HLL9_9RHOB</name>
<dbReference type="Proteomes" id="UP000483078">
    <property type="component" value="Unassembled WGS sequence"/>
</dbReference>
<dbReference type="AlphaFoldDB" id="A0A7C9HLL9"/>
<dbReference type="PANTHER" id="PTHR43434">
    <property type="entry name" value="PHOSPHOGLYCOLATE PHOSPHATASE"/>
    <property type="match status" value="1"/>
</dbReference>
<dbReference type="InterPro" id="IPR050155">
    <property type="entry name" value="HAD-like_hydrolase_sf"/>
</dbReference>
<dbReference type="NCBIfam" id="TIGR01509">
    <property type="entry name" value="HAD-SF-IA-v3"/>
    <property type="match status" value="1"/>
</dbReference>
<dbReference type="PANTHER" id="PTHR43434:SF24">
    <property type="entry name" value="HYDROLASE-RELATED"/>
    <property type="match status" value="1"/>
</dbReference>
<dbReference type="Gene3D" id="1.10.150.240">
    <property type="entry name" value="Putative phosphatase, domain 2"/>
    <property type="match status" value="1"/>
</dbReference>
<accession>A0A7C9HLL9</accession>
<proteinExistence type="predicted"/>
<dbReference type="RefSeq" id="WP_273248541.1">
    <property type="nucleotide sequence ID" value="NZ_VENJ01000005.1"/>
</dbReference>
<dbReference type="InterPro" id="IPR036412">
    <property type="entry name" value="HAD-like_sf"/>
</dbReference>
<reference evidence="1 2" key="1">
    <citation type="submission" date="2019-06" db="EMBL/GenBank/DDBJ databases">
        <title>Enrichment of Autotrophic Halophilic Microorganisms from Red Sea Brine Pool Using Microbial Electrosynthesis System.</title>
        <authorList>
            <person name="Alqahtani M.F."/>
            <person name="Bajracharya S."/>
            <person name="Katuri K.P."/>
            <person name="Ali M."/>
            <person name="Saikaly P.E."/>
        </authorList>
    </citation>
    <scope>NUCLEOTIDE SEQUENCE [LARGE SCALE GENOMIC DNA]</scope>
    <source>
        <strain evidence="1">MES6</strain>
    </source>
</reference>
<dbReference type="SFLD" id="SFLDG01129">
    <property type="entry name" value="C1.5:_HAD__Beta-PGM__Phosphata"/>
    <property type="match status" value="1"/>
</dbReference>
<keyword evidence="1" id="KW-0378">Hydrolase</keyword>
<dbReference type="InterPro" id="IPR023214">
    <property type="entry name" value="HAD_sf"/>
</dbReference>
<dbReference type="GO" id="GO:0006281">
    <property type="term" value="P:DNA repair"/>
    <property type="evidence" value="ECO:0007669"/>
    <property type="project" value="TreeGrafter"/>
</dbReference>
<organism evidence="1 2">
    <name type="scientific">Sediminimonas qiaohouensis</name>
    <dbReference type="NCBI Taxonomy" id="552061"/>
    <lineage>
        <taxon>Bacteria</taxon>
        <taxon>Pseudomonadati</taxon>
        <taxon>Pseudomonadota</taxon>
        <taxon>Alphaproteobacteria</taxon>
        <taxon>Rhodobacterales</taxon>
        <taxon>Roseobacteraceae</taxon>
        <taxon>Sediminimonas</taxon>
    </lineage>
</organism>
<dbReference type="InterPro" id="IPR041492">
    <property type="entry name" value="HAD_2"/>
</dbReference>
<protein>
    <submittedName>
        <fullName evidence="1">HAD-IA family hydrolase</fullName>
    </submittedName>
</protein>
<evidence type="ECO:0000313" key="2">
    <source>
        <dbReference type="Proteomes" id="UP000483078"/>
    </source>
</evidence>
<dbReference type="InterPro" id="IPR023198">
    <property type="entry name" value="PGP-like_dom2"/>
</dbReference>
<dbReference type="SFLD" id="SFLDG01135">
    <property type="entry name" value="C1.5.6:_HAD__Beta-PGM__Phospha"/>
    <property type="match status" value="1"/>
</dbReference>
<dbReference type="SFLD" id="SFLDS00003">
    <property type="entry name" value="Haloacid_Dehalogenase"/>
    <property type="match status" value="1"/>
</dbReference>
<dbReference type="SUPFAM" id="SSF56784">
    <property type="entry name" value="HAD-like"/>
    <property type="match status" value="1"/>
</dbReference>
<comment type="caution">
    <text evidence="1">The sequence shown here is derived from an EMBL/GenBank/DDBJ whole genome shotgun (WGS) entry which is preliminary data.</text>
</comment>
<dbReference type="GO" id="GO:0005829">
    <property type="term" value="C:cytosol"/>
    <property type="evidence" value="ECO:0007669"/>
    <property type="project" value="TreeGrafter"/>
</dbReference>
<dbReference type="Gene3D" id="3.40.50.1000">
    <property type="entry name" value="HAD superfamily/HAD-like"/>
    <property type="match status" value="1"/>
</dbReference>
<evidence type="ECO:0000313" key="1">
    <source>
        <dbReference type="EMBL" id="MTJ03963.1"/>
    </source>
</evidence>
<gene>
    <name evidence="1" type="ORF">FH759_04590</name>
</gene>
<dbReference type="InterPro" id="IPR006439">
    <property type="entry name" value="HAD-SF_hydro_IA"/>
</dbReference>
<dbReference type="Pfam" id="PF13419">
    <property type="entry name" value="HAD_2"/>
    <property type="match status" value="1"/>
</dbReference>